<comment type="subcellular location">
    <subcellularLocation>
        <location evidence="1 7">Membrane</location>
        <topology evidence="1 7">Multi-pass membrane protein</topology>
    </subcellularLocation>
</comment>
<evidence type="ECO:0000256" key="5">
    <source>
        <dbReference type="ARBA" id="ARBA00023136"/>
    </source>
</evidence>
<sequence length="217" mass="24242">MGCATGTIKYSLFLFNALWAILGILVLIFGGLSWGGMPDEYAIGILVLGGIILIISLFGCCGAVRESPRMLWTYVSLLLVLLLLMVAFIILNPRDVFKNYAAQKVEENWKQEETSPGSMDLIQRTYGCCGLNSAQDYLSIKYYNQSVPSSCCKELNCVNPLNLYIDGCLKKVEEAFADEGSTTSYLEWGLLGFDVVILLLAIILAIHYTNRQRRYNY</sequence>
<dbReference type="Pfam" id="PF00335">
    <property type="entry name" value="Tetraspanin"/>
    <property type="match status" value="1"/>
</dbReference>
<dbReference type="GO" id="GO:0005886">
    <property type="term" value="C:plasma membrane"/>
    <property type="evidence" value="ECO:0007669"/>
    <property type="project" value="TreeGrafter"/>
</dbReference>
<evidence type="ECO:0000256" key="7">
    <source>
        <dbReference type="RuleBase" id="RU361218"/>
    </source>
</evidence>
<keyword evidence="4 7" id="KW-1133">Transmembrane helix</keyword>
<evidence type="ECO:0000256" key="2">
    <source>
        <dbReference type="ARBA" id="ARBA00006840"/>
    </source>
</evidence>
<feature type="transmembrane region" description="Helical" evidence="7">
    <location>
        <begin position="12"/>
        <end position="35"/>
    </location>
</feature>
<dbReference type="AlphaFoldDB" id="A0A6P4ISF2"/>
<evidence type="ECO:0000313" key="9">
    <source>
        <dbReference type="RefSeq" id="XP_017031877.1"/>
    </source>
</evidence>
<comment type="similarity">
    <text evidence="2 7">Belongs to the tetraspanin (TM4SF) family.</text>
</comment>
<dbReference type="CDD" id="cd03127">
    <property type="entry name" value="tetraspanin_LEL"/>
    <property type="match status" value="1"/>
</dbReference>
<dbReference type="PANTHER" id="PTHR19282">
    <property type="entry name" value="TETRASPANIN"/>
    <property type="match status" value="1"/>
</dbReference>
<dbReference type="Gene3D" id="1.10.1450.10">
    <property type="entry name" value="Tetraspanin"/>
    <property type="match status" value="1"/>
</dbReference>
<dbReference type="PANTHER" id="PTHR19282:SF521">
    <property type="entry name" value="IP01817P-RELATED"/>
    <property type="match status" value="1"/>
</dbReference>
<dbReference type="InterPro" id="IPR008952">
    <property type="entry name" value="Tetraspanin_EC2_sf"/>
</dbReference>
<evidence type="ECO:0000256" key="3">
    <source>
        <dbReference type="ARBA" id="ARBA00022692"/>
    </source>
</evidence>
<dbReference type="RefSeq" id="XP_017031877.1">
    <property type="nucleotide sequence ID" value="XM_017176388.3"/>
</dbReference>
<proteinExistence type="inferred from homology"/>
<evidence type="ECO:0000256" key="6">
    <source>
        <dbReference type="PIRSR" id="PIRSR002419-1"/>
    </source>
</evidence>
<dbReference type="SUPFAM" id="SSF48652">
    <property type="entry name" value="Tetraspanin"/>
    <property type="match status" value="1"/>
</dbReference>
<reference evidence="9" key="2">
    <citation type="submission" date="2025-08" db="UniProtKB">
        <authorList>
            <consortium name="RefSeq"/>
        </authorList>
    </citation>
    <scope>IDENTIFICATION</scope>
    <source>
        <strain evidence="9">14028-0561.14</strain>
        <tissue evidence="9">Whole fly</tissue>
    </source>
</reference>
<dbReference type="InterPro" id="IPR018499">
    <property type="entry name" value="Tetraspanin/Peripherin"/>
</dbReference>
<reference evidence="8" key="1">
    <citation type="submission" date="2025-05" db="UniProtKB">
        <authorList>
            <consortium name="RefSeq"/>
        </authorList>
    </citation>
    <scope>NUCLEOTIDE SEQUENCE [LARGE SCALE GENOMIC DNA]</scope>
    <source>
        <strain evidence="8">14028-0561.14</strain>
    </source>
</reference>
<keyword evidence="8" id="KW-1185">Reference proteome</keyword>
<feature type="transmembrane region" description="Helical" evidence="7">
    <location>
        <begin position="41"/>
        <end position="64"/>
    </location>
</feature>
<accession>A0A6P4ISF2</accession>
<protein>
    <recommendedName>
        <fullName evidence="7">Tetraspanin</fullName>
    </recommendedName>
</protein>
<keyword evidence="5 7" id="KW-0472">Membrane</keyword>
<organism evidence="8 9">
    <name type="scientific">Drosophila kikkawai</name>
    <name type="common">Fruit fly</name>
    <dbReference type="NCBI Taxonomy" id="30033"/>
    <lineage>
        <taxon>Eukaryota</taxon>
        <taxon>Metazoa</taxon>
        <taxon>Ecdysozoa</taxon>
        <taxon>Arthropoda</taxon>
        <taxon>Hexapoda</taxon>
        <taxon>Insecta</taxon>
        <taxon>Pterygota</taxon>
        <taxon>Neoptera</taxon>
        <taxon>Endopterygota</taxon>
        <taxon>Diptera</taxon>
        <taxon>Brachycera</taxon>
        <taxon>Muscomorpha</taxon>
        <taxon>Ephydroidea</taxon>
        <taxon>Drosophilidae</taxon>
        <taxon>Drosophila</taxon>
        <taxon>Sophophora</taxon>
    </lineage>
</organism>
<evidence type="ECO:0000256" key="4">
    <source>
        <dbReference type="ARBA" id="ARBA00022989"/>
    </source>
</evidence>
<gene>
    <name evidence="9" type="primary">Tsp42El</name>
</gene>
<feature type="transmembrane region" description="Helical" evidence="7">
    <location>
        <begin position="71"/>
        <end position="91"/>
    </location>
</feature>
<evidence type="ECO:0000313" key="8">
    <source>
        <dbReference type="Proteomes" id="UP001652661"/>
    </source>
</evidence>
<dbReference type="PIRSF" id="PIRSF002419">
    <property type="entry name" value="Tetraspanin"/>
    <property type="match status" value="1"/>
</dbReference>
<name>A0A6P4ISF2_DROKI</name>
<evidence type="ECO:0000256" key="1">
    <source>
        <dbReference type="ARBA" id="ARBA00004141"/>
    </source>
</evidence>
<dbReference type="Proteomes" id="UP001652661">
    <property type="component" value="Chromosome 2L"/>
</dbReference>
<dbReference type="InterPro" id="IPR000301">
    <property type="entry name" value="Tetraspanin_animals"/>
</dbReference>
<keyword evidence="6" id="KW-1015">Disulfide bond</keyword>
<feature type="disulfide bond" evidence="6">
    <location>
        <begin position="128"/>
        <end position="168"/>
    </location>
</feature>
<feature type="transmembrane region" description="Helical" evidence="7">
    <location>
        <begin position="188"/>
        <end position="208"/>
    </location>
</feature>
<keyword evidence="3 7" id="KW-0812">Transmembrane</keyword>
<dbReference type="OrthoDB" id="6134317at2759"/>